<comment type="caution">
    <text evidence="12">The sequence shown here is derived from an EMBL/GenBank/DDBJ whole genome shotgun (WGS) entry which is preliminary data.</text>
</comment>
<evidence type="ECO:0000256" key="10">
    <source>
        <dbReference type="RuleBase" id="RU000461"/>
    </source>
</evidence>
<dbReference type="PROSITE" id="PS00086">
    <property type="entry name" value="CYTOCHROME_P450"/>
    <property type="match status" value="1"/>
</dbReference>
<dbReference type="Gene3D" id="1.10.630.10">
    <property type="entry name" value="Cytochrome P450"/>
    <property type="match status" value="1"/>
</dbReference>
<sequence>MAWFSANINDTLSAARSNTWTTIITVFSLAFVYVQYRRSPWRKLPPGPKGVPVLGNIFQLGKTQWYTFTEWRKQYGDVVYLNLAGQPAVVLNSLKAAADILDRRAGLNSDRPSYIVASEMMSRNMFMGFTPYNDLWRTMRRASHEGLHKAITPNFHPTQMKEAAILASEIISTPKNWDNHLRRAATSVIASIVYDTPTLKSEEDPLVMEVNQFTARLTKAALPGAHFVESFPWMKHIPASLAKWKQIALESYKKDTSMLTGLMRPVRNQIAAGEDRPSFSATVINDKSHNMTEAESAWLAGSVYAAGAETTSAVMAWWVLGVIAYPDTLKKAREEIDSVVGRDRMPTFDDFDHLPYIRAMAKEVLRWRPVAPLGSPHRSTEDDTYEGHFIPANTILISNIWSINRDPLVFGPDAHEFNPSRFITKDPKTGETMLVPAPYDTKDEHHVAFGFGRRICVGRYVGNDSLFIDIATLVWAMNIEYVGKRPIDLDGYVDEGIVIRPPTLQVKFSPRSPDVREIIERTLEEFGYQK</sequence>
<evidence type="ECO:0000256" key="2">
    <source>
        <dbReference type="ARBA" id="ARBA00005179"/>
    </source>
</evidence>
<keyword evidence="11" id="KW-1133">Transmembrane helix</keyword>
<protein>
    <recommendedName>
        <fullName evidence="14">Cytochrome P450</fullName>
    </recommendedName>
</protein>
<proteinExistence type="inferred from homology"/>
<evidence type="ECO:0000256" key="7">
    <source>
        <dbReference type="ARBA" id="ARBA00023004"/>
    </source>
</evidence>
<dbReference type="PANTHER" id="PTHR46300:SF1">
    <property type="entry name" value="P450, PUTATIVE (EUROFUNG)-RELATED"/>
    <property type="match status" value="1"/>
</dbReference>
<dbReference type="InterPro" id="IPR017972">
    <property type="entry name" value="Cyt_P450_CS"/>
</dbReference>
<organism evidence="12 13">
    <name type="scientific">Cyclocybe aegerita</name>
    <name type="common">Black poplar mushroom</name>
    <name type="synonym">Agrocybe aegerita</name>
    <dbReference type="NCBI Taxonomy" id="1973307"/>
    <lineage>
        <taxon>Eukaryota</taxon>
        <taxon>Fungi</taxon>
        <taxon>Dikarya</taxon>
        <taxon>Basidiomycota</taxon>
        <taxon>Agaricomycotina</taxon>
        <taxon>Agaricomycetes</taxon>
        <taxon>Agaricomycetidae</taxon>
        <taxon>Agaricales</taxon>
        <taxon>Agaricineae</taxon>
        <taxon>Bolbitiaceae</taxon>
        <taxon>Cyclocybe</taxon>
    </lineage>
</organism>
<dbReference type="SUPFAM" id="SSF48264">
    <property type="entry name" value="Cytochrome P450"/>
    <property type="match status" value="1"/>
</dbReference>
<dbReference type="InterPro" id="IPR036396">
    <property type="entry name" value="Cyt_P450_sf"/>
</dbReference>
<evidence type="ECO:0000256" key="6">
    <source>
        <dbReference type="ARBA" id="ARBA00023002"/>
    </source>
</evidence>
<keyword evidence="5 9" id="KW-0479">Metal-binding</keyword>
<comment type="similarity">
    <text evidence="3 10">Belongs to the cytochrome P450 family.</text>
</comment>
<feature type="binding site" description="axial binding residue" evidence="9">
    <location>
        <position position="456"/>
    </location>
    <ligand>
        <name>heme</name>
        <dbReference type="ChEBI" id="CHEBI:30413"/>
    </ligand>
    <ligandPart>
        <name>Fe</name>
        <dbReference type="ChEBI" id="CHEBI:18248"/>
    </ligandPart>
</feature>
<evidence type="ECO:0000313" key="13">
    <source>
        <dbReference type="Proteomes" id="UP000467700"/>
    </source>
</evidence>
<keyword evidence="11" id="KW-0472">Membrane</keyword>
<evidence type="ECO:0008006" key="14">
    <source>
        <dbReference type="Google" id="ProtNLM"/>
    </source>
</evidence>
<evidence type="ECO:0000256" key="1">
    <source>
        <dbReference type="ARBA" id="ARBA00001971"/>
    </source>
</evidence>
<dbReference type="GO" id="GO:0020037">
    <property type="term" value="F:heme binding"/>
    <property type="evidence" value="ECO:0007669"/>
    <property type="project" value="InterPro"/>
</dbReference>
<dbReference type="InterPro" id="IPR050364">
    <property type="entry name" value="Cytochrome_P450_fung"/>
</dbReference>
<keyword evidence="13" id="KW-1185">Reference proteome</keyword>
<dbReference type="EMBL" id="CACVBS010000063">
    <property type="protein sequence ID" value="CAA7267810.1"/>
    <property type="molecule type" value="Genomic_DNA"/>
</dbReference>
<gene>
    <name evidence="12" type="ORF">AAE3_LOCUS10084</name>
</gene>
<dbReference type="InterPro" id="IPR001128">
    <property type="entry name" value="Cyt_P450"/>
</dbReference>
<dbReference type="Pfam" id="PF00067">
    <property type="entry name" value="p450"/>
    <property type="match status" value="1"/>
</dbReference>
<evidence type="ECO:0000256" key="8">
    <source>
        <dbReference type="ARBA" id="ARBA00023033"/>
    </source>
</evidence>
<reference evidence="12 13" key="1">
    <citation type="submission" date="2020-01" db="EMBL/GenBank/DDBJ databases">
        <authorList>
            <person name="Gupta K D."/>
        </authorList>
    </citation>
    <scope>NUCLEOTIDE SEQUENCE [LARGE SCALE GENOMIC DNA]</scope>
</reference>
<dbReference type="Proteomes" id="UP000467700">
    <property type="component" value="Unassembled WGS sequence"/>
</dbReference>
<dbReference type="GO" id="GO:0005506">
    <property type="term" value="F:iron ion binding"/>
    <property type="evidence" value="ECO:0007669"/>
    <property type="project" value="InterPro"/>
</dbReference>
<dbReference type="PRINTS" id="PR00463">
    <property type="entry name" value="EP450I"/>
</dbReference>
<evidence type="ECO:0000256" key="9">
    <source>
        <dbReference type="PIRSR" id="PIRSR602401-1"/>
    </source>
</evidence>
<dbReference type="OrthoDB" id="2789670at2759"/>
<comment type="pathway">
    <text evidence="2">Secondary metabolite biosynthesis.</text>
</comment>
<name>A0A8S0WFB4_CYCAE</name>
<accession>A0A8S0WFB4</accession>
<dbReference type="PANTHER" id="PTHR46300">
    <property type="entry name" value="P450, PUTATIVE (EUROFUNG)-RELATED-RELATED"/>
    <property type="match status" value="1"/>
</dbReference>
<evidence type="ECO:0000256" key="5">
    <source>
        <dbReference type="ARBA" id="ARBA00022723"/>
    </source>
</evidence>
<evidence type="ECO:0000256" key="11">
    <source>
        <dbReference type="SAM" id="Phobius"/>
    </source>
</evidence>
<keyword evidence="6 10" id="KW-0560">Oxidoreductase</keyword>
<feature type="transmembrane region" description="Helical" evidence="11">
    <location>
        <begin position="20"/>
        <end position="36"/>
    </location>
</feature>
<dbReference type="PRINTS" id="PR00385">
    <property type="entry name" value="P450"/>
</dbReference>
<keyword evidence="4 9" id="KW-0349">Heme</keyword>
<dbReference type="GO" id="GO:0016705">
    <property type="term" value="F:oxidoreductase activity, acting on paired donors, with incorporation or reduction of molecular oxygen"/>
    <property type="evidence" value="ECO:0007669"/>
    <property type="project" value="InterPro"/>
</dbReference>
<dbReference type="InterPro" id="IPR002401">
    <property type="entry name" value="Cyt_P450_E_grp-I"/>
</dbReference>
<evidence type="ECO:0000313" key="12">
    <source>
        <dbReference type="EMBL" id="CAA7267810.1"/>
    </source>
</evidence>
<dbReference type="GO" id="GO:0004497">
    <property type="term" value="F:monooxygenase activity"/>
    <property type="evidence" value="ECO:0007669"/>
    <property type="project" value="UniProtKB-KW"/>
</dbReference>
<keyword evidence="11" id="KW-0812">Transmembrane</keyword>
<dbReference type="AlphaFoldDB" id="A0A8S0WFB4"/>
<dbReference type="CDD" id="cd11065">
    <property type="entry name" value="CYP64-like"/>
    <property type="match status" value="1"/>
</dbReference>
<evidence type="ECO:0000256" key="4">
    <source>
        <dbReference type="ARBA" id="ARBA00022617"/>
    </source>
</evidence>
<keyword evidence="8 10" id="KW-0503">Monooxygenase</keyword>
<comment type="cofactor">
    <cofactor evidence="1 9">
        <name>heme</name>
        <dbReference type="ChEBI" id="CHEBI:30413"/>
    </cofactor>
</comment>
<evidence type="ECO:0000256" key="3">
    <source>
        <dbReference type="ARBA" id="ARBA00010617"/>
    </source>
</evidence>
<keyword evidence="7 9" id="KW-0408">Iron</keyword>